<feature type="region of interest" description="Disordered" evidence="1">
    <location>
        <begin position="176"/>
        <end position="196"/>
    </location>
</feature>
<evidence type="ECO:0000313" key="2">
    <source>
        <dbReference type="EMBL" id="KAI5062162.1"/>
    </source>
</evidence>
<dbReference type="Gene3D" id="1.25.40.10">
    <property type="entry name" value="Tetratricopeptide repeat domain"/>
    <property type="match status" value="1"/>
</dbReference>
<proteinExistence type="predicted"/>
<dbReference type="AlphaFoldDB" id="A0A9D4U6A4"/>
<dbReference type="OrthoDB" id="1924189at2759"/>
<protein>
    <submittedName>
        <fullName evidence="2">Uncharacterized protein</fullName>
    </submittedName>
</protein>
<sequence>MASLRRMASLDSLCIPSSNPASPSNSHLIRHSSLPNIFLCQPELTIGALKRYPPLKKAVNFMNKCGRVPATSKLALVCRALSSSQFIDEFPDFERLPQGRFSGPPGNVRRPGAPFASNKKEAIVTKGLDLEKSIVYSELRESACSWEVPPRFFMPYHNDTMGEKVLVEGGVRRHTHETDSDLCMQNSGGQNDLKGRPISLNDVMGRPMSLRMLKRKLLKVSPQTGSDKQWNSKAPFGEPNRSEFASHCGASTRPRLNYPTAVGDSVFSAFASLVYMLKVLQQHALSTACMQTQASGVDAVDVKTAFFHQNWVGRSAYAEMLDSLLWLFQQVFSCTPKLMLLTMMLLADFTLHSVLKHVAIPVVHLGEPPTMTTLVYNMASFTIVGGVDAMPQYNRAAEEQQLVTRKEHGFKEGFLDGILQSDPGVKNGDGSAITHGRSYSNGNWDYSFLRKLSPEHAVDGAGDDGGAGISTSSPSSSPLIKSSLLPLHHVTDIKGVDLDPTIKNMLVAPVRAPTLEADNYPCFDRTDLNYQQEINSDPSNPLLLANYAQFLHVVRHDNGRAEQLYRRAVMLDAGGDGEAMGRFASFLWVVKGDVEEAESAYKAAVTVDPTNAYHAGCYAHFMWNSSAGQAEENSCCWIADNLGSNSEQMPSS</sequence>
<dbReference type="PANTHER" id="PTHR26312:SF132">
    <property type="entry name" value="OS01G0855200 PROTEIN"/>
    <property type="match status" value="1"/>
</dbReference>
<dbReference type="PANTHER" id="PTHR26312">
    <property type="entry name" value="TETRATRICOPEPTIDE REPEAT PROTEIN 5"/>
    <property type="match status" value="1"/>
</dbReference>
<accession>A0A9D4U6A4</accession>
<keyword evidence="3" id="KW-1185">Reference proteome</keyword>
<name>A0A9D4U6A4_ADICA</name>
<dbReference type="EMBL" id="JABFUD020000022">
    <property type="protein sequence ID" value="KAI5062162.1"/>
    <property type="molecule type" value="Genomic_DNA"/>
</dbReference>
<organism evidence="2 3">
    <name type="scientific">Adiantum capillus-veneris</name>
    <name type="common">Maidenhair fern</name>
    <dbReference type="NCBI Taxonomy" id="13818"/>
    <lineage>
        <taxon>Eukaryota</taxon>
        <taxon>Viridiplantae</taxon>
        <taxon>Streptophyta</taxon>
        <taxon>Embryophyta</taxon>
        <taxon>Tracheophyta</taxon>
        <taxon>Polypodiopsida</taxon>
        <taxon>Polypodiidae</taxon>
        <taxon>Polypodiales</taxon>
        <taxon>Pteridineae</taxon>
        <taxon>Pteridaceae</taxon>
        <taxon>Vittarioideae</taxon>
        <taxon>Adiantum</taxon>
    </lineage>
</organism>
<dbReference type="Proteomes" id="UP000886520">
    <property type="component" value="Chromosome 22"/>
</dbReference>
<evidence type="ECO:0000256" key="1">
    <source>
        <dbReference type="SAM" id="MobiDB-lite"/>
    </source>
</evidence>
<evidence type="ECO:0000313" key="3">
    <source>
        <dbReference type="Proteomes" id="UP000886520"/>
    </source>
</evidence>
<comment type="caution">
    <text evidence="2">The sequence shown here is derived from an EMBL/GenBank/DDBJ whole genome shotgun (WGS) entry which is preliminary data.</text>
</comment>
<dbReference type="InterPro" id="IPR011990">
    <property type="entry name" value="TPR-like_helical_dom_sf"/>
</dbReference>
<dbReference type="SUPFAM" id="SSF48452">
    <property type="entry name" value="TPR-like"/>
    <property type="match status" value="1"/>
</dbReference>
<reference evidence="2" key="1">
    <citation type="submission" date="2021-01" db="EMBL/GenBank/DDBJ databases">
        <title>Adiantum capillus-veneris genome.</title>
        <authorList>
            <person name="Fang Y."/>
            <person name="Liao Q."/>
        </authorList>
    </citation>
    <scope>NUCLEOTIDE SEQUENCE</scope>
    <source>
        <strain evidence="2">H3</strain>
        <tissue evidence="2">Leaf</tissue>
    </source>
</reference>
<gene>
    <name evidence="2" type="ORF">GOP47_0022701</name>
</gene>